<keyword evidence="1" id="KW-1133">Transmembrane helix</keyword>
<gene>
    <name evidence="2" type="ordered locus">Ornrh_2196</name>
</gene>
<dbReference type="GeneID" id="71570269"/>
<keyword evidence="3" id="KW-1185">Reference proteome</keyword>
<organism evidence="2 3">
    <name type="scientific">Ornithobacterium rhinotracheale (strain ATCC 51463 / DSM 15997 / CCUG 23171 / CIP 104009 / LMG 9086)</name>
    <dbReference type="NCBI Taxonomy" id="867902"/>
    <lineage>
        <taxon>Bacteria</taxon>
        <taxon>Pseudomonadati</taxon>
        <taxon>Bacteroidota</taxon>
        <taxon>Flavobacteriia</taxon>
        <taxon>Flavobacteriales</taxon>
        <taxon>Weeksellaceae</taxon>
        <taxon>Ornithobacterium</taxon>
    </lineage>
</organism>
<evidence type="ECO:0000313" key="2">
    <source>
        <dbReference type="EMBL" id="AFL98327.1"/>
    </source>
</evidence>
<feature type="transmembrane region" description="Helical" evidence="1">
    <location>
        <begin position="12"/>
        <end position="37"/>
    </location>
</feature>
<feature type="transmembrane region" description="Helical" evidence="1">
    <location>
        <begin position="170"/>
        <end position="188"/>
    </location>
</feature>
<dbReference type="KEGG" id="orh:Ornrh_2196"/>
<dbReference type="GeneID" id="97258777"/>
<keyword evidence="1" id="KW-0812">Transmembrane</keyword>
<dbReference type="HOGENOM" id="CLU_905676_0_0_10"/>
<accession>I4A2Z3</accession>
<dbReference type="STRING" id="867902.Ornrh_2196"/>
<proteinExistence type="predicted"/>
<evidence type="ECO:0000313" key="3">
    <source>
        <dbReference type="Proteomes" id="UP000006051"/>
    </source>
</evidence>
<dbReference type="eggNOG" id="ENOG5032UXH">
    <property type="taxonomic scope" value="Bacteria"/>
</dbReference>
<feature type="transmembrane region" description="Helical" evidence="1">
    <location>
        <begin position="194"/>
        <end position="213"/>
    </location>
</feature>
<evidence type="ECO:0000256" key="1">
    <source>
        <dbReference type="SAM" id="Phobius"/>
    </source>
</evidence>
<keyword evidence="1" id="KW-0472">Membrane</keyword>
<dbReference type="RefSeq" id="WP_014791830.1">
    <property type="nucleotide sequence ID" value="NC_018016.1"/>
</dbReference>
<dbReference type="EMBL" id="CP003283">
    <property type="protein sequence ID" value="AFL98327.1"/>
    <property type="molecule type" value="Genomic_DNA"/>
</dbReference>
<name>I4A2Z3_ORNRL</name>
<dbReference type="AlphaFoldDB" id="I4A2Z3"/>
<dbReference type="Proteomes" id="UP000006051">
    <property type="component" value="Chromosome"/>
</dbReference>
<reference evidence="2 3" key="1">
    <citation type="submission" date="2012-06" db="EMBL/GenBank/DDBJ databases">
        <title>The complete genome of Ornithobacterium rhinotracheale DSM 15997.</title>
        <authorList>
            <consortium name="US DOE Joint Genome Institute (JGI-PGF)"/>
            <person name="Lucas S."/>
            <person name="Copeland A."/>
            <person name="Lapidus A."/>
            <person name="Goodwin L."/>
            <person name="Pitluck S."/>
            <person name="Peters L."/>
            <person name="Mikhailova N."/>
            <person name="Teshima H."/>
            <person name="Kyrpides N."/>
            <person name="Mavromatis K."/>
            <person name="Pagani I."/>
            <person name="Ivanova N."/>
            <person name="Ovchinnikova G."/>
            <person name="Zeytun A."/>
            <person name="Detter J.C."/>
            <person name="Han C."/>
            <person name="Land M."/>
            <person name="Hauser L."/>
            <person name="Markowitz V."/>
            <person name="Cheng J.-F."/>
            <person name="Hugenholtz P."/>
            <person name="Woyke T."/>
            <person name="Wu D."/>
            <person name="Lang E."/>
            <person name="Kopitz M."/>
            <person name="Brambilla E."/>
            <person name="Klenk H.-P."/>
            <person name="Eisen J.A."/>
        </authorList>
    </citation>
    <scope>NUCLEOTIDE SEQUENCE [LARGE SCALE GENOMIC DNA]</scope>
    <source>
        <strain evidence="3">ATCC 51463 / DSM 15997 / CCUG 23171 / LMG 9086</strain>
    </source>
</reference>
<protein>
    <submittedName>
        <fullName evidence="2">Uncharacterized protein</fullName>
    </submittedName>
</protein>
<sequence length="307" mass="36395">MFEQVVVKTNKIYLAILLGVCFLFLLTIAGASFYTAIDKGSNLLLMIAIMLFVLIAITLYLDLSLPFKIIADENSISFKNQEYTLNQIKSFELNTKKLRLTRQAEVTEIVFDDGKKLILPYYFYQNLKDLNLLLYQVVQRDEHCTPIEIKPMLKRETFNEKRTEYKGNHLFNFNNELMLFILGLSTLLFPKTLFPLSIILILPIFFIVFFYGINGQQSYYLVFSQQYLIIKNLYFPWYFKAYRIQDIHEIIFERGAPNNVNNQIGIVLKDFSYTHFYTYYNRKSFEKIRTELAQRNIALRDEIYEKT</sequence>
<feature type="transmembrane region" description="Helical" evidence="1">
    <location>
        <begin position="43"/>
        <end position="61"/>
    </location>
</feature>